<keyword evidence="5" id="KW-1185">Reference proteome</keyword>
<feature type="transmembrane region" description="Helical" evidence="3">
    <location>
        <begin position="20"/>
        <end position="41"/>
    </location>
</feature>
<evidence type="ECO:0000256" key="2">
    <source>
        <dbReference type="SAM" id="MobiDB-lite"/>
    </source>
</evidence>
<dbReference type="InterPro" id="IPR020012">
    <property type="entry name" value="LysM_FimV"/>
</dbReference>
<keyword evidence="3" id="KW-0812">Transmembrane</keyword>
<dbReference type="OrthoDB" id="5298707at2"/>
<dbReference type="Gene3D" id="1.20.58.2200">
    <property type="match status" value="1"/>
</dbReference>
<keyword evidence="1" id="KW-0175">Coiled coil</keyword>
<feature type="region of interest" description="Disordered" evidence="2">
    <location>
        <begin position="601"/>
        <end position="668"/>
    </location>
</feature>
<feature type="compositionally biased region" description="Polar residues" evidence="2">
    <location>
        <begin position="643"/>
        <end position="653"/>
    </location>
</feature>
<name>H5T8U5_9ALTE</name>
<evidence type="ECO:0000313" key="4">
    <source>
        <dbReference type="EMBL" id="GAB54722.1"/>
    </source>
</evidence>
<feature type="compositionally biased region" description="Acidic residues" evidence="2">
    <location>
        <begin position="654"/>
        <end position="664"/>
    </location>
</feature>
<dbReference type="EMBL" id="BAET01000007">
    <property type="protein sequence ID" value="GAB54722.1"/>
    <property type="molecule type" value="Genomic_DNA"/>
</dbReference>
<feature type="region of interest" description="Disordered" evidence="2">
    <location>
        <begin position="515"/>
        <end position="546"/>
    </location>
</feature>
<dbReference type="STRING" id="56804.BAE46_07870"/>
<protein>
    <submittedName>
        <fullName evidence="4">Pilus assembly protein FimV</fullName>
    </submittedName>
</protein>
<dbReference type="AlphaFoldDB" id="H5T8U5"/>
<dbReference type="eggNOG" id="COG3170">
    <property type="taxonomic scope" value="Bacteria"/>
</dbReference>
<keyword evidence="3" id="KW-0472">Membrane</keyword>
<feature type="compositionally biased region" description="Basic and acidic residues" evidence="2">
    <location>
        <begin position="137"/>
        <end position="146"/>
    </location>
</feature>
<evidence type="ECO:0000256" key="3">
    <source>
        <dbReference type="SAM" id="Phobius"/>
    </source>
</evidence>
<comment type="caution">
    <text evidence="4">The sequence shown here is derived from an EMBL/GenBank/DDBJ whole genome shotgun (WGS) entry which is preliminary data.</text>
</comment>
<dbReference type="InterPro" id="IPR020011">
    <property type="entry name" value="FimV_C"/>
</dbReference>
<dbReference type="NCBIfam" id="TIGR03504">
    <property type="entry name" value="FimV_Cterm"/>
    <property type="match status" value="1"/>
</dbReference>
<dbReference type="InterPro" id="IPR038440">
    <property type="entry name" value="FimV_C_sf"/>
</dbReference>
<evidence type="ECO:0000313" key="5">
    <source>
        <dbReference type="Proteomes" id="UP000053586"/>
    </source>
</evidence>
<dbReference type="Proteomes" id="UP000053586">
    <property type="component" value="Unassembled WGS sequence"/>
</dbReference>
<sequence length="899" mass="99240">MIYADNIQSLSKKNVINVQVYILCFVFLFAIANAFISGASAQTNQVQDSQIQGDQDNTQVYSGVVFGPVGQNDTLWRIASRYKQDSPFSVFQTMLAIFELNQQAFENGNFNTMVNGATLRLPSDLYIARIDPQRARAKATSDDRALGPRSSANSRQAPSTDVKSEILPLNQENLFITSLQLQSQLDGLRQQQQRQFDQLKRQVSTSISAVELLLEENKKLSNQLLQLDENNQALTQKVESELQNQINQQLEQLSLLATQVTDAENRRIDQESESILSVLSSPLALIIILSVVTLLLIAGFGLFLLRKPSQAGQKGDAKPAQGIVNEDLVIGEIDDELDKDSKDLMATSSKEDTFPEDDILSDAMEDDDVLNALPDVDMEDVLNDLDDLLVPDSPSQIFDTESKNDKGSSQAVQLDSQNFFDENIEKLGLSESQTISRDNTAKDAEDPSDEPYALLGSIGEDTFVSRRQIDDTVSQDSNESSDESLDVSNADSDMFDTAQENVQVSKLAEELLNDLENDNDDGPLSGVIDDIDKTTDSNSSLKENHISDEKASVLAQAKSNPTLDANELLDDIPRFTSDMSFNDGKVEDFIEEVVEPVIVSKNSEQSIQTEQEDTSALSEIRDTDDIGYSGINKSENENDKSDANNQKSMGANQNDEDDRDDGTDEGLSAGFKDLHNWLDEGDNETCKTIGERKNIEVDLAAMALDDEFYSLDERSLTDDELVQGLDDANFDKMLDDLANESAQGSDNKNTSRLRNDPLSTAILDIDALANDESIYPRSKGAASELATKEKSVDLDLSSKSFVDVDDLIEESDAAALMSDSDKRLDLNSSLGRLNTKQNDEFNIPDIGIESDQASNLDLAQVYMDMEDFEAAQELLDEVIRLGTMDQQEEAKALLVNLNK</sequence>
<organism evidence="4 5">
    <name type="scientific">Glaciecola punicea ACAM 611</name>
    <dbReference type="NCBI Taxonomy" id="1121923"/>
    <lineage>
        <taxon>Bacteria</taxon>
        <taxon>Pseudomonadati</taxon>
        <taxon>Pseudomonadota</taxon>
        <taxon>Gammaproteobacteria</taxon>
        <taxon>Alteromonadales</taxon>
        <taxon>Alteromonadaceae</taxon>
        <taxon>Glaciecola</taxon>
    </lineage>
</organism>
<keyword evidence="3" id="KW-1133">Transmembrane helix</keyword>
<feature type="transmembrane region" description="Helical" evidence="3">
    <location>
        <begin position="283"/>
        <end position="305"/>
    </location>
</feature>
<reference evidence="4 5" key="2">
    <citation type="journal article" date="2017" name="Antonie Van Leeuwenhoek">
        <title>Rhizobium rhizosphaerae sp. nov., a novel species isolated from rice rhizosphere.</title>
        <authorList>
            <person name="Zhao J.J."/>
            <person name="Zhang J."/>
            <person name="Zhang R.J."/>
            <person name="Zhang C.W."/>
            <person name="Yin H.Q."/>
            <person name="Zhang X.X."/>
        </authorList>
    </citation>
    <scope>NUCLEOTIDE SEQUENCE [LARGE SCALE GENOMIC DNA]</scope>
    <source>
        <strain evidence="4 5">ACAM 611</strain>
    </source>
</reference>
<dbReference type="NCBIfam" id="TIGR03505">
    <property type="entry name" value="FimV_core"/>
    <property type="match status" value="1"/>
</dbReference>
<feature type="region of interest" description="Disordered" evidence="2">
    <location>
        <begin position="137"/>
        <end position="162"/>
    </location>
</feature>
<feature type="coiled-coil region" evidence="1">
    <location>
        <begin position="210"/>
        <end position="266"/>
    </location>
</feature>
<feature type="compositionally biased region" description="Polar residues" evidence="2">
    <location>
        <begin position="150"/>
        <end position="161"/>
    </location>
</feature>
<proteinExistence type="predicted"/>
<feature type="region of interest" description="Disordered" evidence="2">
    <location>
        <begin position="430"/>
        <end position="459"/>
    </location>
</feature>
<dbReference type="RefSeq" id="WP_006003194.1">
    <property type="nucleotide sequence ID" value="NZ_BAET01000007.1"/>
</dbReference>
<accession>H5T8U5</accession>
<gene>
    <name evidence="4" type="primary">fimV</name>
    <name evidence="4" type="ORF">GPUN_0578</name>
</gene>
<evidence type="ECO:0000256" key="1">
    <source>
        <dbReference type="SAM" id="Coils"/>
    </source>
</evidence>
<feature type="compositionally biased region" description="Polar residues" evidence="2">
    <location>
        <begin position="601"/>
        <end position="617"/>
    </location>
</feature>
<reference evidence="4 5" key="1">
    <citation type="journal article" date="2012" name="J. Bacteriol.">
        <title>Genome sequence of proteorhodopsin-containing sea ice bacterium Glaciecola punicea ACAM 611T.</title>
        <authorList>
            <person name="Qin Q.-L."/>
            <person name="Xie B.-B."/>
            <person name="Shu Y.-L."/>
            <person name="Rong J.-C."/>
            <person name="Zhao D.-L."/>
            <person name="Zhang X.-Y."/>
            <person name="Chen X.-L."/>
            <person name="Zhou B.-C."/>
            <person name="Zhanga Y.-Z."/>
        </authorList>
    </citation>
    <scope>NUCLEOTIDE SEQUENCE [LARGE SCALE GENOMIC DNA]</scope>
    <source>
        <strain evidence="4 5">ACAM 611</strain>
    </source>
</reference>